<keyword evidence="2" id="KW-0472">Membrane</keyword>
<feature type="transmembrane region" description="Helical" evidence="2">
    <location>
        <begin position="241"/>
        <end position="261"/>
    </location>
</feature>
<evidence type="ECO:0000256" key="2">
    <source>
        <dbReference type="SAM" id="Phobius"/>
    </source>
</evidence>
<dbReference type="Proteomes" id="UP000472727">
    <property type="component" value="Unassembled WGS sequence"/>
</dbReference>
<dbReference type="OrthoDB" id="10259742at2759"/>
<feature type="region of interest" description="Disordered" evidence="1">
    <location>
        <begin position="180"/>
        <end position="203"/>
    </location>
</feature>
<name>A0A6G1MP39_ORBOL</name>
<gene>
    <name evidence="4" type="ORF">TWF106_010774</name>
    <name evidence="3" type="ORF">TWF191_000484</name>
    <name evidence="5" type="ORF">TWF679_008953</name>
</gene>
<keyword evidence="2" id="KW-0812">Transmembrane</keyword>
<evidence type="ECO:0000313" key="4">
    <source>
        <dbReference type="EMBL" id="KAF3210243.1"/>
    </source>
</evidence>
<evidence type="ECO:0000313" key="3">
    <source>
        <dbReference type="EMBL" id="KAF3209052.1"/>
    </source>
</evidence>
<evidence type="ECO:0000313" key="6">
    <source>
        <dbReference type="Proteomes" id="UP000472727"/>
    </source>
</evidence>
<accession>A0A6G1MP39</accession>
<evidence type="ECO:0000313" key="5">
    <source>
        <dbReference type="EMBL" id="KAF3220760.1"/>
    </source>
</evidence>
<reference evidence="6 7" key="1">
    <citation type="submission" date="2019-06" db="EMBL/GenBank/DDBJ databases">
        <authorList>
            <person name="Palmer J.M."/>
        </authorList>
    </citation>
    <scope>NUCLEOTIDE SEQUENCE [LARGE SCALE GENOMIC DNA]</scope>
    <source>
        <strain evidence="4 6">TWF106</strain>
        <strain evidence="3 7">TWF191</strain>
        <strain evidence="5">TWF679</strain>
    </source>
</reference>
<sequence length="278" mass="30535">MWVAHFAPSLLLARFAPSTPLWALAFAGALPDFLFFALNIAGLESSHNHSAPSTVTISGYTLTGSSTDCLPYHASYPYTHSTFGQLAIALAFAVTITLLYRLPLISLATLVIATLSHLPLDIAISRDESGVGGAYTKPIWKRDATVPLLDYPWGTFTSDFGIFVFAILFHARTVYPPEEYEQKRGQPNITASSSSSSKKNSQGDMRLLEKKDLTYGYFGVIFFAAVIQAHFSFFAAPAEEWWIAGVFMAEIVGFVGVLHWLEGYTRVGAKVEDTKKMD</sequence>
<feature type="transmembrane region" description="Helical" evidence="2">
    <location>
        <begin position="215"/>
        <end position="235"/>
    </location>
</feature>
<organism evidence="4 6">
    <name type="scientific">Orbilia oligospora</name>
    <name type="common">Nematode-trapping fungus</name>
    <name type="synonym">Arthrobotrys oligospora</name>
    <dbReference type="NCBI Taxonomy" id="2813651"/>
    <lineage>
        <taxon>Eukaryota</taxon>
        <taxon>Fungi</taxon>
        <taxon>Dikarya</taxon>
        <taxon>Ascomycota</taxon>
        <taxon>Pezizomycotina</taxon>
        <taxon>Orbiliomycetes</taxon>
        <taxon>Orbiliales</taxon>
        <taxon>Orbiliaceae</taxon>
        <taxon>Orbilia</taxon>
    </lineage>
</organism>
<dbReference type="EMBL" id="WIWT01000006">
    <property type="protein sequence ID" value="KAF3220760.1"/>
    <property type="molecule type" value="Genomic_DNA"/>
</dbReference>
<proteinExistence type="predicted"/>
<dbReference type="Proteomes" id="UP000614610">
    <property type="component" value="Unassembled WGS sequence"/>
</dbReference>
<feature type="transmembrane region" description="Helical" evidence="2">
    <location>
        <begin position="20"/>
        <end position="41"/>
    </location>
</feature>
<dbReference type="Proteomes" id="UP000483672">
    <property type="component" value="Unassembled WGS sequence"/>
</dbReference>
<dbReference type="EMBL" id="WIWS01000081">
    <property type="protein sequence ID" value="KAF3210243.1"/>
    <property type="molecule type" value="Genomic_DNA"/>
</dbReference>
<protein>
    <submittedName>
        <fullName evidence="4">Uncharacterized protein</fullName>
    </submittedName>
</protein>
<dbReference type="EMBL" id="WIPF01000103">
    <property type="protein sequence ID" value="KAF3209052.1"/>
    <property type="molecule type" value="Genomic_DNA"/>
</dbReference>
<evidence type="ECO:0000313" key="7">
    <source>
        <dbReference type="Proteomes" id="UP000483672"/>
    </source>
</evidence>
<evidence type="ECO:0000256" key="1">
    <source>
        <dbReference type="SAM" id="MobiDB-lite"/>
    </source>
</evidence>
<feature type="transmembrane region" description="Helical" evidence="2">
    <location>
        <begin position="86"/>
        <end position="113"/>
    </location>
</feature>
<keyword evidence="2" id="KW-1133">Transmembrane helix</keyword>
<dbReference type="AlphaFoldDB" id="A0A6G1MP39"/>
<comment type="caution">
    <text evidence="4">The sequence shown here is derived from an EMBL/GenBank/DDBJ whole genome shotgun (WGS) entry which is preliminary data.</text>
</comment>